<reference evidence="3 5" key="2">
    <citation type="submission" date="2021-01" db="EMBL/GenBank/DDBJ databases">
        <title>Biogeographic distribution of Paracoccus.</title>
        <authorList>
            <person name="Hollensteiner J."/>
            <person name="Leineberger J."/>
            <person name="Brinkhoff T."/>
            <person name="Daniel R."/>
        </authorList>
    </citation>
    <scope>NUCLEOTIDE SEQUENCE [LARGE SCALE GENOMIC DNA]</scope>
    <source>
        <strain evidence="3 5">DSM 18447</strain>
        <plasmid evidence="3 5">p242883</plasmid>
    </source>
</reference>
<keyword evidence="1" id="KW-0732">Signal</keyword>
<protein>
    <submittedName>
        <fullName evidence="2">Uncharacterized protein</fullName>
    </submittedName>
</protein>
<feature type="chain" id="PRO_5041399293" evidence="1">
    <location>
        <begin position="26"/>
        <end position="54"/>
    </location>
</feature>
<reference evidence="2 4" key="1">
    <citation type="submission" date="2017-01" db="EMBL/GenBank/DDBJ databases">
        <authorList>
            <person name="Varghese N."/>
            <person name="Submissions S."/>
        </authorList>
    </citation>
    <scope>NUCLEOTIDE SEQUENCE [LARGE SCALE GENOMIC DNA]</scope>
    <source>
        <strain evidence="2 4">DSM 18447</strain>
    </source>
</reference>
<name>A0AA45W5V3_9RHOB</name>
<evidence type="ECO:0000313" key="4">
    <source>
        <dbReference type="Proteomes" id="UP000186216"/>
    </source>
</evidence>
<organism evidence="2 4">
    <name type="scientific">Paracoccus saliphilus</name>
    <dbReference type="NCBI Taxonomy" id="405559"/>
    <lineage>
        <taxon>Bacteria</taxon>
        <taxon>Pseudomonadati</taxon>
        <taxon>Pseudomonadota</taxon>
        <taxon>Alphaproteobacteria</taxon>
        <taxon>Rhodobacterales</taxon>
        <taxon>Paracoccaceae</taxon>
        <taxon>Paracoccus</taxon>
    </lineage>
</organism>
<sequence length="54" mass="5474">MTRTVTASIAIAFLVALVGFDQASADLNPYKAPPAFALRSGQSSSGGFCGALPE</sequence>
<dbReference type="EMBL" id="CP067141">
    <property type="protein sequence ID" value="WCR05654.1"/>
    <property type="molecule type" value="Genomic_DNA"/>
</dbReference>
<accession>A0AA45W5V3</accession>
<dbReference type="EMBL" id="FTOU01000010">
    <property type="protein sequence ID" value="SIS96845.1"/>
    <property type="molecule type" value="Genomic_DNA"/>
</dbReference>
<keyword evidence="5" id="KW-1185">Reference proteome</keyword>
<geneLocation type="plasmid" evidence="3 5">
    <name>p242883</name>
</geneLocation>
<evidence type="ECO:0000256" key="1">
    <source>
        <dbReference type="SAM" id="SignalP"/>
    </source>
</evidence>
<gene>
    <name evidence="3" type="ORF">JHX88_21500</name>
    <name evidence="2" type="ORF">SAMN05421772_110117</name>
</gene>
<evidence type="ECO:0000313" key="5">
    <source>
        <dbReference type="Proteomes" id="UP001215549"/>
    </source>
</evidence>
<dbReference type="Proteomes" id="UP001215549">
    <property type="component" value="Plasmid p242883"/>
</dbReference>
<evidence type="ECO:0000313" key="3">
    <source>
        <dbReference type="EMBL" id="WCR05654.1"/>
    </source>
</evidence>
<feature type="signal peptide" evidence="1">
    <location>
        <begin position="1"/>
        <end position="25"/>
    </location>
</feature>
<evidence type="ECO:0000313" key="2">
    <source>
        <dbReference type="EMBL" id="SIS96845.1"/>
    </source>
</evidence>
<dbReference type="AlphaFoldDB" id="A0AA45W5V3"/>
<keyword evidence="3" id="KW-0614">Plasmid</keyword>
<proteinExistence type="predicted"/>
<dbReference type="RefSeq" id="WP_176011462.1">
    <property type="nucleotide sequence ID" value="NZ_CP067141.1"/>
</dbReference>
<dbReference type="Proteomes" id="UP000186216">
    <property type="component" value="Unassembled WGS sequence"/>
</dbReference>